<dbReference type="EMBL" id="CAJHNH020000224">
    <property type="protein sequence ID" value="CAG5116223.1"/>
    <property type="molecule type" value="Genomic_DNA"/>
</dbReference>
<organism evidence="3 4">
    <name type="scientific">Candidula unifasciata</name>
    <dbReference type="NCBI Taxonomy" id="100452"/>
    <lineage>
        <taxon>Eukaryota</taxon>
        <taxon>Metazoa</taxon>
        <taxon>Spiralia</taxon>
        <taxon>Lophotrochozoa</taxon>
        <taxon>Mollusca</taxon>
        <taxon>Gastropoda</taxon>
        <taxon>Heterobranchia</taxon>
        <taxon>Euthyneura</taxon>
        <taxon>Panpulmonata</taxon>
        <taxon>Eupulmonata</taxon>
        <taxon>Stylommatophora</taxon>
        <taxon>Helicina</taxon>
        <taxon>Helicoidea</taxon>
        <taxon>Geomitridae</taxon>
        <taxon>Candidula</taxon>
    </lineage>
</organism>
<accession>A0A8S3YG83</accession>
<proteinExistence type="predicted"/>
<feature type="compositionally biased region" description="Basic and acidic residues" evidence="2">
    <location>
        <begin position="1402"/>
        <end position="1428"/>
    </location>
</feature>
<feature type="region of interest" description="Disordered" evidence="2">
    <location>
        <begin position="535"/>
        <end position="560"/>
    </location>
</feature>
<feature type="coiled-coil region" evidence="1">
    <location>
        <begin position="406"/>
        <end position="440"/>
    </location>
</feature>
<gene>
    <name evidence="3" type="ORF">CUNI_LOCUS1781</name>
</gene>
<keyword evidence="1" id="KW-0175">Coiled coil</keyword>
<evidence type="ECO:0000313" key="3">
    <source>
        <dbReference type="EMBL" id="CAG5116223.1"/>
    </source>
</evidence>
<sequence>MDGKQYSSRLNAIGTNVERTRQYADRLKDNPFIFRDSSVDPVNTGTTDKVNRFISPRYMAMEKQSLVTSEQMTPSEFEMQYMEQSERMEKKLQQSMMLLNHKQQMQQKILLMQQQQIQQQRQVQLQHQNQQLQQPQLIVQQRMLRQRSPEKQRQDSNVDSQVGHQKLEHNHTEDLQKTQCPEFSDSSISVQDLFAQCQSHLDVINACTDLQQTIKDEMKKQAKLDNIICQKLVSKAQRLQQQATFLEKAHAPGWVGPALLDLGSQVTQQAEVHHIYTATLIEQCVVIQHSLDGHHELMKSVLAEHSESKQKSVSQAERGNKGITSVADKRSPLKAGDETRSMTFLQASNIFEDIRKPRMKLLSCLEYRQDQLNATVMHLDQVNAEIEAISNKEDSEGLMWRRQLQKKDLEIRKEFLEARKEQLESDVQFAKMDLTDFELNNKDSLMEVLNVFCQHRIRYDTTLRHSFQLLQAATMRDINYLRRLTKKSDLDSSTEFESGDIYEGLNSTLNDPWECASKFAAKMISVTIPSDNDRNSTTFVKSTSPQISTKRSPHLPRNPQEQIDTKIPTIEQTYPIVLSSDSEMSDVQKSSMYSPELKPVKMPTVNSYNVGQFQNMSDFNFSRAESSPSLTEINDGVAALTDASDMTKSSNWHTVNEKLNSFMENRLHSTNDDGKLIISRYVDDINVSEKKPLKSNFHCGTEDMLVVTRGPKPRHTLGNFENSLESECSVHCLYPMTSVRESTRNREEKRVTHLINKYASGGRGSRSSLGKNWNSCKPMLWCGISKSLVRDKDSRRKMNRSLKYCKLLTQHNILTEYNENKHRSFVEPTMRHLEGKNTNNSEILHGQGDQERTVCSKPSPKQKVTVKSERDCNGSMVDGCNSHTSSGCHSEYQRQDQLCCCELAADVFTGKDEKLVGSVGEDFKDDTTNNQSLCLVKNNGELLTGQESRNLNNCEPLKCQVVNAEVLPEREDQMDFGAVQAVCPDSQPRQVRVCAVRPIPSEVDRGGSGQTVAKDITGGGSEGTQPRRGLSCKYDKLKVYEITAGQFTVSELGTYTKSRSTLKGNMVDCSNNKHPDFTHFNSHDFSNLDCLNKSNLASRKNPVCESRPQDDVNTKTGRKSSLPNYEWFSTAKSSKGSCNNVNSDSTACHGAFCTEQVSCVKDARTATNRAEAEVGATSSGSDQSTQGTKEMQEMSSNEFGNLENLEKKPVRMNDPPKKDKCDDKFDEEETLSKTLYHPEEKESNVKLCGGDETHCKPKDTSSIIDKNIFRECSYDKLVESGEVTNTNRQPPRNIPEQMATIQTTRSISSQRLEASKDSDEIKYKGIEMLLEKKWSCAYEIHTESKGEMKTTETSESSTNQTFSKSKTGMSNFTSKRENSQTNVSEEPTKDEIHSLRQYNQDYSRKLQNKESLKETKECRDNTQQEKQNRPLKSSLKKHCSSYSVRLEISSETKEDCKYFPLCGVPSLGGTNPTQVPHQADIDKIYKCVKQVRFDPRVHYDDNTVMETLDATTTSQESAPEMPCSANTNTNCTDCSENIRVVNY</sequence>
<protein>
    <submittedName>
        <fullName evidence="3">Uncharacterized protein</fullName>
    </submittedName>
</protein>
<feature type="region of interest" description="Disordered" evidence="2">
    <location>
        <begin position="1344"/>
        <end position="1432"/>
    </location>
</feature>
<feature type="region of interest" description="Disordered" evidence="2">
    <location>
        <begin position="1170"/>
        <end position="1195"/>
    </location>
</feature>
<feature type="compositionally biased region" description="Low complexity" evidence="2">
    <location>
        <begin position="1177"/>
        <end position="1188"/>
    </location>
</feature>
<evidence type="ECO:0000256" key="2">
    <source>
        <dbReference type="SAM" id="MobiDB-lite"/>
    </source>
</evidence>
<feature type="compositionally biased region" description="Polar residues" evidence="2">
    <location>
        <begin position="535"/>
        <end position="550"/>
    </location>
</feature>
<feature type="compositionally biased region" description="Basic and acidic residues" evidence="2">
    <location>
        <begin position="327"/>
        <end position="338"/>
    </location>
</feature>
<feature type="region of interest" description="Disordered" evidence="2">
    <location>
        <begin position="1004"/>
        <end position="1027"/>
    </location>
</feature>
<feature type="compositionally biased region" description="Polar residues" evidence="2">
    <location>
        <begin position="1359"/>
        <end position="1385"/>
    </location>
</feature>
<reference evidence="3" key="1">
    <citation type="submission" date="2021-04" db="EMBL/GenBank/DDBJ databases">
        <authorList>
            <consortium name="Molecular Ecology Group"/>
        </authorList>
    </citation>
    <scope>NUCLEOTIDE SEQUENCE</scope>
</reference>
<feature type="region of interest" description="Disordered" evidence="2">
    <location>
        <begin position="303"/>
        <end position="338"/>
    </location>
</feature>
<comment type="caution">
    <text evidence="3">The sequence shown here is derived from an EMBL/GenBank/DDBJ whole genome shotgun (WGS) entry which is preliminary data.</text>
</comment>
<dbReference type="Proteomes" id="UP000678393">
    <property type="component" value="Unassembled WGS sequence"/>
</dbReference>
<feature type="region of interest" description="Disordered" evidence="2">
    <location>
        <begin position="1100"/>
        <end position="1120"/>
    </location>
</feature>
<dbReference type="OrthoDB" id="10303612at2759"/>
<keyword evidence="4" id="KW-1185">Reference proteome</keyword>
<evidence type="ECO:0000313" key="4">
    <source>
        <dbReference type="Proteomes" id="UP000678393"/>
    </source>
</evidence>
<feature type="region of interest" description="Disordered" evidence="2">
    <location>
        <begin position="144"/>
        <end position="163"/>
    </location>
</feature>
<evidence type="ECO:0000256" key="1">
    <source>
        <dbReference type="SAM" id="Coils"/>
    </source>
</evidence>
<feature type="compositionally biased region" description="Basic and acidic residues" evidence="2">
    <location>
        <begin position="147"/>
        <end position="156"/>
    </location>
</feature>
<name>A0A8S3YG83_9EUPU</name>
<feature type="region of interest" description="Disordered" evidence="2">
    <location>
        <begin position="839"/>
        <end position="860"/>
    </location>
</feature>